<dbReference type="OrthoDB" id="7696924at2759"/>
<protein>
    <submittedName>
        <fullName evidence="2">Reverse</fullName>
    </submittedName>
</protein>
<dbReference type="EMBL" id="LBMM01009979">
    <property type="protein sequence ID" value="KMQ87746.1"/>
    <property type="molecule type" value="Genomic_DNA"/>
</dbReference>
<dbReference type="PaxDb" id="67767-A0A0J7KBX8"/>
<dbReference type="InterPro" id="IPR013103">
    <property type="entry name" value="RVT_2"/>
</dbReference>
<organism evidence="2 3">
    <name type="scientific">Lasius niger</name>
    <name type="common">Black garden ant</name>
    <dbReference type="NCBI Taxonomy" id="67767"/>
    <lineage>
        <taxon>Eukaryota</taxon>
        <taxon>Metazoa</taxon>
        <taxon>Ecdysozoa</taxon>
        <taxon>Arthropoda</taxon>
        <taxon>Hexapoda</taxon>
        <taxon>Insecta</taxon>
        <taxon>Pterygota</taxon>
        <taxon>Neoptera</taxon>
        <taxon>Endopterygota</taxon>
        <taxon>Hymenoptera</taxon>
        <taxon>Apocrita</taxon>
        <taxon>Aculeata</taxon>
        <taxon>Formicoidea</taxon>
        <taxon>Formicidae</taxon>
        <taxon>Formicinae</taxon>
        <taxon>Lasius</taxon>
        <taxon>Lasius</taxon>
    </lineage>
</organism>
<name>A0A0J7KBX8_LASNI</name>
<dbReference type="Pfam" id="PF07727">
    <property type="entry name" value="RVT_2"/>
    <property type="match status" value="1"/>
</dbReference>
<dbReference type="STRING" id="67767.A0A0J7KBX8"/>
<evidence type="ECO:0000259" key="1">
    <source>
        <dbReference type="Pfam" id="PF07727"/>
    </source>
</evidence>
<evidence type="ECO:0000313" key="3">
    <source>
        <dbReference type="Proteomes" id="UP000036403"/>
    </source>
</evidence>
<proteinExistence type="predicted"/>
<sequence length="80" mass="9230">MFKKKWNEESKCTIYKARLVAQGLSQKYGVDYDEIFAPVVKSVTLCLLLTIATEKKLKIHHFDAKSAFLNGNLDEDIYMK</sequence>
<evidence type="ECO:0000313" key="2">
    <source>
        <dbReference type="EMBL" id="KMQ87746.1"/>
    </source>
</evidence>
<keyword evidence="3" id="KW-1185">Reference proteome</keyword>
<dbReference type="AlphaFoldDB" id="A0A0J7KBX8"/>
<accession>A0A0J7KBX8</accession>
<dbReference type="Proteomes" id="UP000036403">
    <property type="component" value="Unassembled WGS sequence"/>
</dbReference>
<reference evidence="2 3" key="1">
    <citation type="submission" date="2015-04" db="EMBL/GenBank/DDBJ databases">
        <title>Lasius niger genome sequencing.</title>
        <authorList>
            <person name="Konorov E.A."/>
            <person name="Nikitin M.A."/>
            <person name="Kirill M.V."/>
            <person name="Chang P."/>
        </authorList>
    </citation>
    <scope>NUCLEOTIDE SEQUENCE [LARGE SCALE GENOMIC DNA]</scope>
    <source>
        <tissue evidence="2">Whole</tissue>
    </source>
</reference>
<feature type="domain" description="Reverse transcriptase Ty1/copia-type" evidence="1">
    <location>
        <begin position="2"/>
        <end position="80"/>
    </location>
</feature>
<gene>
    <name evidence="2" type="ORF">RF55_12885</name>
</gene>
<comment type="caution">
    <text evidence="2">The sequence shown here is derived from an EMBL/GenBank/DDBJ whole genome shotgun (WGS) entry which is preliminary data.</text>
</comment>